<name>A0A1X7UU47_AMPQE</name>
<dbReference type="EnsemblMetazoa" id="Aqu2.1.31298_001">
    <property type="protein sequence ID" value="Aqu2.1.31298_001"/>
    <property type="gene ID" value="Aqu2.1.31298"/>
</dbReference>
<proteinExistence type="predicted"/>
<sequence>MEHKEHFQCTRCTEFVSKNYLFVLHHIGLVHAFEADFEITCGLEDCSRCFKKYRSYRKHILNHHKHIIHQQSFVQAKHFSNSSDVAVETSSTIAGSVEDLSGPLDKSTTSISVPLYHDTISKHKAALFLLKARECWKMSQTVLELVDDIQFISQNELESSKSLQWVSLSFLQNKFFVDHLGLVEPTEEKMGHKFALGKNGFLKHQNAVAYDIPFFSLCNNF</sequence>
<dbReference type="SMART" id="SM00355">
    <property type="entry name" value="ZnF_C2H2"/>
    <property type="match status" value="2"/>
</dbReference>
<protein>
    <recommendedName>
        <fullName evidence="1">C2H2-type domain-containing protein</fullName>
    </recommendedName>
</protein>
<reference evidence="2" key="1">
    <citation type="submission" date="2017-05" db="UniProtKB">
        <authorList>
            <consortium name="EnsemblMetazoa"/>
        </authorList>
    </citation>
    <scope>IDENTIFICATION</scope>
</reference>
<dbReference type="InterPro" id="IPR013087">
    <property type="entry name" value="Znf_C2H2_type"/>
</dbReference>
<dbReference type="AlphaFoldDB" id="A0A1X7UU47"/>
<dbReference type="OrthoDB" id="10034966at2759"/>
<evidence type="ECO:0000313" key="2">
    <source>
        <dbReference type="EnsemblMetazoa" id="Aqu2.1.31298_001"/>
    </source>
</evidence>
<dbReference type="InParanoid" id="A0A1X7UU47"/>
<evidence type="ECO:0000259" key="1">
    <source>
        <dbReference type="PROSITE" id="PS00028"/>
    </source>
</evidence>
<feature type="domain" description="C2H2-type" evidence="1">
    <location>
        <begin position="9"/>
        <end position="31"/>
    </location>
</feature>
<dbReference type="PROSITE" id="PS00028">
    <property type="entry name" value="ZINC_FINGER_C2H2_1"/>
    <property type="match status" value="1"/>
</dbReference>
<accession>A0A1X7UU47</accession>
<organism evidence="2">
    <name type="scientific">Amphimedon queenslandica</name>
    <name type="common">Sponge</name>
    <dbReference type="NCBI Taxonomy" id="400682"/>
    <lineage>
        <taxon>Eukaryota</taxon>
        <taxon>Metazoa</taxon>
        <taxon>Porifera</taxon>
        <taxon>Demospongiae</taxon>
        <taxon>Heteroscleromorpha</taxon>
        <taxon>Haplosclerida</taxon>
        <taxon>Niphatidae</taxon>
        <taxon>Amphimedon</taxon>
    </lineage>
</organism>